<dbReference type="InterPro" id="IPR046348">
    <property type="entry name" value="SIS_dom_sf"/>
</dbReference>
<comment type="caution">
    <text evidence="2">The sequence shown here is derived from an EMBL/GenBank/DDBJ whole genome shotgun (WGS) entry which is preliminary data.</text>
</comment>
<dbReference type="GO" id="GO:0003700">
    <property type="term" value="F:DNA-binding transcription factor activity"/>
    <property type="evidence" value="ECO:0007669"/>
    <property type="project" value="InterPro"/>
</dbReference>
<dbReference type="InterPro" id="IPR009057">
    <property type="entry name" value="Homeodomain-like_sf"/>
</dbReference>
<dbReference type="InterPro" id="IPR000281">
    <property type="entry name" value="HTH_RpiR"/>
</dbReference>
<dbReference type="InterPro" id="IPR001347">
    <property type="entry name" value="SIS_dom"/>
</dbReference>
<dbReference type="PATRIC" id="fig|1225564.3.peg.3357"/>
<dbReference type="GO" id="GO:1901135">
    <property type="term" value="P:carbohydrate derivative metabolic process"/>
    <property type="evidence" value="ECO:0007669"/>
    <property type="project" value="InterPro"/>
</dbReference>
<gene>
    <name evidence="2" type="ORF">AA309_12665</name>
</gene>
<keyword evidence="3" id="KW-1185">Reference proteome</keyword>
<dbReference type="Gene3D" id="1.10.10.10">
    <property type="entry name" value="Winged helix-like DNA-binding domain superfamily/Winged helix DNA-binding domain"/>
    <property type="match status" value="1"/>
</dbReference>
<name>A0A0H1RBI1_9HYPH</name>
<dbReference type="SUPFAM" id="SSF46689">
    <property type="entry name" value="Homeodomain-like"/>
    <property type="match status" value="1"/>
</dbReference>
<dbReference type="OrthoDB" id="8582409at2"/>
<evidence type="ECO:0000313" key="2">
    <source>
        <dbReference type="EMBL" id="KLK92563.1"/>
    </source>
</evidence>
<proteinExistence type="predicted"/>
<feature type="domain" description="HTH rpiR-type" evidence="1">
    <location>
        <begin position="3"/>
        <end position="79"/>
    </location>
</feature>
<dbReference type="InterPro" id="IPR036388">
    <property type="entry name" value="WH-like_DNA-bd_sf"/>
</dbReference>
<dbReference type="GO" id="GO:0003677">
    <property type="term" value="F:DNA binding"/>
    <property type="evidence" value="ECO:0007669"/>
    <property type="project" value="InterPro"/>
</dbReference>
<dbReference type="PANTHER" id="PTHR30514:SF18">
    <property type="entry name" value="RPIR-FAMILY TRANSCRIPTIONAL REGULATOR"/>
    <property type="match status" value="1"/>
</dbReference>
<dbReference type="GO" id="GO:0097367">
    <property type="term" value="F:carbohydrate derivative binding"/>
    <property type="evidence" value="ECO:0007669"/>
    <property type="project" value="InterPro"/>
</dbReference>
<dbReference type="Pfam" id="PF01380">
    <property type="entry name" value="SIS"/>
    <property type="match status" value="1"/>
</dbReference>
<protein>
    <submittedName>
        <fullName evidence="2">RpiR family transcriptional regulator</fullName>
    </submittedName>
</protein>
<dbReference type="RefSeq" id="WP_047189383.1">
    <property type="nucleotide sequence ID" value="NZ_LCYG01000032.1"/>
</dbReference>
<dbReference type="PANTHER" id="PTHR30514">
    <property type="entry name" value="GLUCOKINASE"/>
    <property type="match status" value="1"/>
</dbReference>
<dbReference type="Pfam" id="PF01418">
    <property type="entry name" value="HTH_6"/>
    <property type="match status" value="1"/>
</dbReference>
<dbReference type="EMBL" id="LCYG01000032">
    <property type="protein sequence ID" value="KLK92563.1"/>
    <property type="molecule type" value="Genomic_DNA"/>
</dbReference>
<sequence>MSQHVKQRLEESLNTATASGRAVASYMLANLNDLPFETSASIAHKIGVSELTVGRFCRSIGYRHLKDLKDHLRTDLGGSPWLIGDRLKEFQKRSRQDMGELTKSFELEVGALVRVYEYAQSAAFQTVSRRLATVPRVYVAGFQTERGLAASLAHNLQYLRDGVQLLDGASGHFGDAILGGDGGSALVMFEARRYSRQAKLLARKAHERGIPVTLVTDAYCNWADDCTSEVFRIPTDLNLFWESTAPMLSLVHLLLNAIFNELGPKVEERLNATAALYHEFVGYTEHP</sequence>
<dbReference type="Gene3D" id="3.40.50.10490">
    <property type="entry name" value="Glucose-6-phosphate isomerase like protein, domain 1"/>
    <property type="match status" value="1"/>
</dbReference>
<dbReference type="SUPFAM" id="SSF53697">
    <property type="entry name" value="SIS domain"/>
    <property type="match status" value="1"/>
</dbReference>
<dbReference type="AlphaFoldDB" id="A0A0H1RBI1"/>
<dbReference type="STRING" id="1225564.AA309_12665"/>
<reference evidence="2 3" key="1">
    <citation type="submission" date="2015-05" db="EMBL/GenBank/DDBJ databases">
        <title>Draft genome sequence of Microvirga vignae strain BR3299, a novel nitrogen fixing bacteria isolated from Brazil semi-aired region.</title>
        <authorList>
            <person name="Zilli J.E."/>
            <person name="Passos S.R."/>
            <person name="Leite J."/>
            <person name="Baldani J.I."/>
            <person name="Xavier G.R."/>
            <person name="Rumjaneck N.G."/>
            <person name="Simoes-Araujo J.L."/>
        </authorList>
    </citation>
    <scope>NUCLEOTIDE SEQUENCE [LARGE SCALE GENOMIC DNA]</scope>
    <source>
        <strain evidence="2 3">BR3299</strain>
    </source>
</reference>
<accession>A0A0H1RBI1</accession>
<dbReference type="Proteomes" id="UP000035489">
    <property type="component" value="Unassembled WGS sequence"/>
</dbReference>
<evidence type="ECO:0000313" key="3">
    <source>
        <dbReference type="Proteomes" id="UP000035489"/>
    </source>
</evidence>
<dbReference type="PROSITE" id="PS51071">
    <property type="entry name" value="HTH_RPIR"/>
    <property type="match status" value="1"/>
</dbReference>
<evidence type="ECO:0000259" key="1">
    <source>
        <dbReference type="PROSITE" id="PS51071"/>
    </source>
</evidence>
<dbReference type="InterPro" id="IPR047640">
    <property type="entry name" value="RpiR-like"/>
</dbReference>
<organism evidence="2 3">
    <name type="scientific">Microvirga vignae</name>
    <dbReference type="NCBI Taxonomy" id="1225564"/>
    <lineage>
        <taxon>Bacteria</taxon>
        <taxon>Pseudomonadati</taxon>
        <taxon>Pseudomonadota</taxon>
        <taxon>Alphaproteobacteria</taxon>
        <taxon>Hyphomicrobiales</taxon>
        <taxon>Methylobacteriaceae</taxon>
        <taxon>Microvirga</taxon>
    </lineage>
</organism>